<keyword evidence="4 8" id="KW-0540">Nuclease</keyword>
<comment type="function">
    <text evidence="9">Endonuclease that specifically degrades the RNA of RNA-DNA hybrids.</text>
</comment>
<dbReference type="AlphaFoldDB" id="A0A3E2HK22"/>
<dbReference type="Pfam" id="PF01351">
    <property type="entry name" value="RNase_HII"/>
    <property type="match status" value="1"/>
</dbReference>
<dbReference type="GO" id="GO:0032299">
    <property type="term" value="C:ribonuclease H2 complex"/>
    <property type="evidence" value="ECO:0007669"/>
    <property type="project" value="TreeGrafter"/>
</dbReference>
<evidence type="ECO:0000256" key="10">
    <source>
        <dbReference type="SAM" id="MobiDB-lite"/>
    </source>
</evidence>
<organism evidence="12 13">
    <name type="scientific">Scytalidium lignicola</name>
    <name type="common">Hyphomycete</name>
    <dbReference type="NCBI Taxonomy" id="5539"/>
    <lineage>
        <taxon>Eukaryota</taxon>
        <taxon>Fungi</taxon>
        <taxon>Dikarya</taxon>
        <taxon>Ascomycota</taxon>
        <taxon>Pezizomycotina</taxon>
        <taxon>Leotiomycetes</taxon>
        <taxon>Leotiomycetes incertae sedis</taxon>
        <taxon>Scytalidium</taxon>
    </lineage>
</organism>
<dbReference type="CDD" id="cd07181">
    <property type="entry name" value="RNase_HII_eukaryota_like"/>
    <property type="match status" value="1"/>
</dbReference>
<feature type="region of interest" description="Disordered" evidence="10">
    <location>
        <begin position="1"/>
        <end position="24"/>
    </location>
</feature>
<evidence type="ECO:0000313" key="13">
    <source>
        <dbReference type="Proteomes" id="UP000258309"/>
    </source>
</evidence>
<dbReference type="GO" id="GO:0043137">
    <property type="term" value="P:DNA replication, removal of RNA primer"/>
    <property type="evidence" value="ECO:0007669"/>
    <property type="project" value="TreeGrafter"/>
</dbReference>
<feature type="compositionally biased region" description="Acidic residues" evidence="10">
    <location>
        <begin position="1"/>
        <end position="12"/>
    </location>
</feature>
<evidence type="ECO:0000256" key="7">
    <source>
        <dbReference type="ARBA" id="ARBA00022801"/>
    </source>
</evidence>
<reference evidence="12 13" key="1">
    <citation type="submission" date="2018-05" db="EMBL/GenBank/DDBJ databases">
        <title>Draft genome sequence of Scytalidium lignicola DSM 105466, a ubiquitous saprotrophic fungus.</title>
        <authorList>
            <person name="Buettner E."/>
            <person name="Gebauer A.M."/>
            <person name="Hofrichter M."/>
            <person name="Liers C."/>
            <person name="Kellner H."/>
        </authorList>
    </citation>
    <scope>NUCLEOTIDE SEQUENCE [LARGE SCALE GENOMIC DNA]</scope>
    <source>
        <strain evidence="12 13">DSM 105466</strain>
    </source>
</reference>
<dbReference type="InterPro" id="IPR036397">
    <property type="entry name" value="RNaseH_sf"/>
</dbReference>
<evidence type="ECO:0000256" key="8">
    <source>
        <dbReference type="PROSITE-ProRule" id="PRU01319"/>
    </source>
</evidence>
<dbReference type="STRING" id="5539.A0A3E2HK22"/>
<dbReference type="Gene3D" id="3.30.420.10">
    <property type="entry name" value="Ribonuclease H-like superfamily/Ribonuclease H"/>
    <property type="match status" value="1"/>
</dbReference>
<evidence type="ECO:0000256" key="1">
    <source>
        <dbReference type="ARBA" id="ARBA00000077"/>
    </source>
</evidence>
<feature type="binding site" evidence="8">
    <location>
        <position position="84"/>
    </location>
    <ligand>
        <name>a divalent metal cation</name>
        <dbReference type="ChEBI" id="CHEBI:60240"/>
    </ligand>
</feature>
<dbReference type="GO" id="GO:0006298">
    <property type="term" value="P:mismatch repair"/>
    <property type="evidence" value="ECO:0007669"/>
    <property type="project" value="TreeGrafter"/>
</dbReference>
<dbReference type="GO" id="GO:0003723">
    <property type="term" value="F:RNA binding"/>
    <property type="evidence" value="ECO:0007669"/>
    <property type="project" value="UniProtKB-UniRule"/>
</dbReference>
<keyword evidence="13" id="KW-1185">Reference proteome</keyword>
<dbReference type="PANTHER" id="PTHR10954:SF7">
    <property type="entry name" value="RIBONUCLEASE H2 SUBUNIT A"/>
    <property type="match status" value="1"/>
</dbReference>
<gene>
    <name evidence="12" type="ORF">B7463_g2971</name>
</gene>
<comment type="cofactor">
    <cofactor evidence="2">
        <name>Mg(2+)</name>
        <dbReference type="ChEBI" id="CHEBI:18420"/>
    </cofactor>
</comment>
<dbReference type="EMBL" id="NCSJ02000036">
    <property type="protein sequence ID" value="RFU33391.1"/>
    <property type="molecule type" value="Genomic_DNA"/>
</dbReference>
<feature type="domain" description="RNase H type-2" evidence="11">
    <location>
        <begin position="77"/>
        <end position="333"/>
    </location>
</feature>
<dbReference type="FunFam" id="3.30.420.10:FF:000016">
    <property type="entry name" value="Ribonuclease"/>
    <property type="match status" value="1"/>
</dbReference>
<evidence type="ECO:0000256" key="3">
    <source>
        <dbReference type="ARBA" id="ARBA00007058"/>
    </source>
</evidence>
<accession>A0A3E2HK22</accession>
<dbReference type="GO" id="GO:0004523">
    <property type="term" value="F:RNA-DNA hybrid ribonuclease activity"/>
    <property type="evidence" value="ECO:0007669"/>
    <property type="project" value="UniProtKB-UniRule"/>
</dbReference>
<keyword evidence="7 8" id="KW-0378">Hydrolase</keyword>
<dbReference type="InterPro" id="IPR001352">
    <property type="entry name" value="RNase_HII/HIII"/>
</dbReference>
<feature type="binding site" evidence="8">
    <location>
        <position position="83"/>
    </location>
    <ligand>
        <name>a divalent metal cation</name>
        <dbReference type="ChEBI" id="CHEBI:60240"/>
    </ligand>
</feature>
<keyword evidence="5 8" id="KW-0479">Metal-binding</keyword>
<evidence type="ECO:0000259" key="11">
    <source>
        <dbReference type="PROSITE" id="PS51975"/>
    </source>
</evidence>
<dbReference type="SUPFAM" id="SSF53098">
    <property type="entry name" value="Ribonuclease H-like"/>
    <property type="match status" value="1"/>
</dbReference>
<evidence type="ECO:0000256" key="4">
    <source>
        <dbReference type="ARBA" id="ARBA00022722"/>
    </source>
</evidence>
<dbReference type="InterPro" id="IPR024567">
    <property type="entry name" value="RNase_HII/HIII_dom"/>
</dbReference>
<name>A0A3E2HK22_SCYLI</name>
<dbReference type="Proteomes" id="UP000258309">
    <property type="component" value="Unassembled WGS sequence"/>
</dbReference>
<evidence type="ECO:0000256" key="9">
    <source>
        <dbReference type="RuleBase" id="RU003515"/>
    </source>
</evidence>
<dbReference type="FunFam" id="1.10.10.460:FF:000001">
    <property type="entry name" value="Ribonuclease"/>
    <property type="match status" value="1"/>
</dbReference>
<dbReference type="PROSITE" id="PS51975">
    <property type="entry name" value="RNASE_H_2"/>
    <property type="match status" value="1"/>
</dbReference>
<dbReference type="OrthoDB" id="7462577at2759"/>
<dbReference type="Gene3D" id="1.10.10.460">
    <property type="entry name" value="Ribonuclease hii. Domain 2"/>
    <property type="match status" value="1"/>
</dbReference>
<comment type="caution">
    <text evidence="12">The sequence shown here is derived from an EMBL/GenBank/DDBJ whole genome shotgun (WGS) entry which is preliminary data.</text>
</comment>
<evidence type="ECO:0000256" key="2">
    <source>
        <dbReference type="ARBA" id="ARBA00001946"/>
    </source>
</evidence>
<feature type="region of interest" description="Disordered" evidence="10">
    <location>
        <begin position="51"/>
        <end position="79"/>
    </location>
</feature>
<dbReference type="InterPro" id="IPR023160">
    <property type="entry name" value="RNase_HII_hlx-loop-hlx_cap_dom"/>
</dbReference>
<evidence type="ECO:0000256" key="5">
    <source>
        <dbReference type="ARBA" id="ARBA00022723"/>
    </source>
</evidence>
<dbReference type="InterPro" id="IPR012337">
    <property type="entry name" value="RNaseH-like_sf"/>
</dbReference>
<feature type="non-terminal residue" evidence="12">
    <location>
        <position position="383"/>
    </location>
</feature>
<dbReference type="OMA" id="NIEWSED"/>
<evidence type="ECO:0000313" key="12">
    <source>
        <dbReference type="EMBL" id="RFU33391.1"/>
    </source>
</evidence>
<sequence>MEDTPMVEEEEQTTPLPTSETFIPPSVSLHKEQLLLGETYTHFSPILTSILPTPPAKKSTETTETESPSSEKPSRPAVTLGVDEAGRGPVLGPMVYAAFYLPSELSTPLLKDAHHFDDSKVLTPAVRASLMHKLCTPDTDLHSSSGWCISALSARDISSNMLRPSTSAAYNLNAQAMDATVELIRGVIDRGVNVREVYIDTIGRPETYQAKLERLFPGISITVAKKADSLYPVVSAASVVAKVTRDVALGVLWDNEVLLEKMDEGNDGGEEGKVEAEAQVQATVSEPEWGSGYPSDARCTSWLKRNMHPVFGWGPECRFSWGTAKDMLEAKGMAAKVGWPAGDEEEGNFRVSDYFSAKQDDDEEQDGDELRGWFGRSVGAEVF</sequence>
<protein>
    <recommendedName>
        <fullName evidence="9">Ribonuclease</fullName>
        <ecNumber evidence="9">3.1.26.4</ecNumber>
    </recommendedName>
</protein>
<keyword evidence="6 8" id="KW-0255">Endonuclease</keyword>
<dbReference type="PANTHER" id="PTHR10954">
    <property type="entry name" value="RIBONUCLEASE H2 SUBUNIT A"/>
    <property type="match status" value="1"/>
</dbReference>
<dbReference type="GO" id="GO:0046872">
    <property type="term" value="F:metal ion binding"/>
    <property type="evidence" value="ECO:0007669"/>
    <property type="project" value="UniProtKB-KW"/>
</dbReference>
<evidence type="ECO:0000256" key="6">
    <source>
        <dbReference type="ARBA" id="ARBA00022759"/>
    </source>
</evidence>
<comment type="catalytic activity">
    <reaction evidence="1 8 9">
        <text>Endonucleolytic cleavage to 5'-phosphomonoester.</text>
        <dbReference type="EC" id="3.1.26.4"/>
    </reaction>
</comment>
<proteinExistence type="inferred from homology"/>
<dbReference type="EC" id="3.1.26.4" evidence="9"/>
<comment type="cofactor">
    <cofactor evidence="8">
        <name>Mn(2+)</name>
        <dbReference type="ChEBI" id="CHEBI:29035"/>
    </cofactor>
    <cofactor evidence="8">
        <name>Mg(2+)</name>
        <dbReference type="ChEBI" id="CHEBI:18420"/>
    </cofactor>
    <text evidence="8">Manganese or magnesium. Binds 1 divalent metal ion per monomer in the absence of substrate. May bind a second metal ion after substrate binding.</text>
</comment>
<comment type="similarity">
    <text evidence="3">Belongs to the RNase HII family. Eukaryotic subfamily.</text>
</comment>
<feature type="binding site" evidence="8">
    <location>
        <position position="200"/>
    </location>
    <ligand>
        <name>a divalent metal cation</name>
        <dbReference type="ChEBI" id="CHEBI:60240"/>
    </ligand>
</feature>
<feature type="non-terminal residue" evidence="12">
    <location>
        <position position="1"/>
    </location>
</feature>